<protein>
    <recommendedName>
        <fullName evidence="2">Aspartyl protease</fullName>
    </recommendedName>
</protein>
<reference evidence="1" key="1">
    <citation type="submission" date="2024-06" db="EMBL/GenBank/DDBJ databases">
        <authorList>
            <person name="Li S."/>
        </authorList>
    </citation>
    <scope>NUCLEOTIDE SEQUENCE</scope>
    <source>
        <strain evidence="1">SR10</strain>
    </source>
</reference>
<accession>A0AAU8MM87</accession>
<dbReference type="Gene3D" id="2.40.70.10">
    <property type="entry name" value="Acid Proteases"/>
    <property type="match status" value="1"/>
</dbReference>
<name>A0AAU8MM87_9GAMM</name>
<dbReference type="AlphaFoldDB" id="A0AAU8MM87"/>
<evidence type="ECO:0008006" key="2">
    <source>
        <dbReference type="Google" id="ProtNLM"/>
    </source>
</evidence>
<proteinExistence type="predicted"/>
<gene>
    <name evidence="1" type="ORF">ABU614_12840</name>
</gene>
<evidence type="ECO:0000313" key="1">
    <source>
        <dbReference type="EMBL" id="XCO73284.1"/>
    </source>
</evidence>
<organism evidence="1">
    <name type="scientific">Lysobacter firmicutimachus</name>
    <dbReference type="NCBI Taxonomy" id="1792846"/>
    <lineage>
        <taxon>Bacteria</taxon>
        <taxon>Pseudomonadati</taxon>
        <taxon>Pseudomonadota</taxon>
        <taxon>Gammaproteobacteria</taxon>
        <taxon>Lysobacterales</taxon>
        <taxon>Lysobacteraceae</taxon>
        <taxon>Lysobacter</taxon>
    </lineage>
</organism>
<dbReference type="RefSeq" id="WP_363796338.1">
    <property type="nucleotide sequence ID" value="NZ_CP159925.1"/>
</dbReference>
<sequence>MPLPSSPSFRLPWAVALLGLAAWAPLRAQSAETSAEPTPKLPLTLPATLEAGRFYLHPRLHGGRELRLFSDSGGGLLFTHAGARALGVAPESRTDNAPPQLLTWPRFDARAWIPAPQNVERGIPVAPAPPNQQHSLGDGMIGAAWFGGRSWEFDYPRGRLRLLPAGALPRVDAAHRVELGFQKDAQGRPTTHFARIPVRIDGEVLQLLFDTGASLMLTEQGARELGGGPAHRAGSFIAAGVLQRWRDRHPDWRVVEHGDRNGSGRLIEVPELEVGGYRVGPVWFAERADRNFHEYMSQWMDRRIDGAIGGNAFATLKVSVDYPSATATFER</sequence>
<dbReference type="EMBL" id="CP159925">
    <property type="protein sequence ID" value="XCO73284.1"/>
    <property type="molecule type" value="Genomic_DNA"/>
</dbReference>
<dbReference type="InterPro" id="IPR021109">
    <property type="entry name" value="Peptidase_aspartic_dom_sf"/>
</dbReference>